<dbReference type="PANTHER" id="PTHR24346">
    <property type="entry name" value="MAP/MICROTUBULE AFFINITY-REGULATING KINASE"/>
    <property type="match status" value="1"/>
</dbReference>
<dbReference type="Pfam" id="PF00069">
    <property type="entry name" value="Pkinase"/>
    <property type="match status" value="1"/>
</dbReference>
<evidence type="ECO:0000256" key="2">
    <source>
        <dbReference type="ARBA" id="ARBA00022840"/>
    </source>
</evidence>
<evidence type="ECO:0000256" key="1">
    <source>
        <dbReference type="ARBA" id="ARBA00022741"/>
    </source>
</evidence>
<dbReference type="SUPFAM" id="SSF56112">
    <property type="entry name" value="Protein kinase-like (PK-like)"/>
    <property type="match status" value="1"/>
</dbReference>
<dbReference type="InterPro" id="IPR000719">
    <property type="entry name" value="Prot_kinase_dom"/>
</dbReference>
<dbReference type="GO" id="GO:0005524">
    <property type="term" value="F:ATP binding"/>
    <property type="evidence" value="ECO:0007669"/>
    <property type="project" value="UniProtKB-KW"/>
</dbReference>
<evidence type="ECO:0000313" key="4">
    <source>
        <dbReference type="EMBL" id="KAF0559883.1"/>
    </source>
</evidence>
<proteinExistence type="predicted"/>
<dbReference type="GO" id="GO:0005634">
    <property type="term" value="C:nucleus"/>
    <property type="evidence" value="ECO:0007669"/>
    <property type="project" value="TreeGrafter"/>
</dbReference>
<feature type="domain" description="Protein kinase" evidence="3">
    <location>
        <begin position="1149"/>
        <end position="1216"/>
    </location>
</feature>
<dbReference type="AlphaFoldDB" id="A0A8H4B4U6"/>
<dbReference type="Gene3D" id="1.10.510.10">
    <property type="entry name" value="Transferase(Phosphotransferase) domain 1"/>
    <property type="match status" value="1"/>
</dbReference>
<gene>
    <name evidence="4" type="ORF">F8M41_004398</name>
</gene>
<sequence length="1216" mass="140582">MKPEQNNEFLNKPIIDQSLIKNNQPITDQQSIKNIEVSSHVNSFEINLTDNQANIGKYHSILSNYALKEFDDSSEDQKLVKAWRLNHGLYLAGNNFIPSNRIIFGYNGKLDIVTCSREPLVYTVANDSSDRPKSFWDKLRDSYPEFSSTKESPFNDICEADVCLLFPIAEITYSGTINKGSKLDLNSEKEAFITDNYAEYGHFFAKKLLAGGKLILRNFADANSVQIEHFKSHLAWALDSHQSQRENPFEDATIFDFPIIETTNKNLKNPKDLSMWIRRLYEDNMVEIISYEEIIPIFTFLEKVEYTYNSDTFINRLIPGISNKHQEITLNDWIEDLPLRNLLTLISKFPFRHGMLVDQFGISLPNNQALAFTQSPIVSKRNNYYLQLIHPETSMEEILLRNKVTHKLSSIPFIEYNSTTQIDNVYLFLHYEKIEIFLDQCVAPLPVFKKAVEDAVRSIHPYRALQEVFNEFGHFLPKSIVLGSQLREILKKQMNTSSHALIKKKFVAASQADVDKILECTKVFDINYLLTSNGQVVMMDQIFDWFSEIENNDEYLKFIRIDQVTPLYKILSYDLQNKIEIILENRLDSRILLTGVKTFDMDDNSTEAYVRINFDENSVLDSSCYDAIGLVFDNKNIRSEDCAISFGLFDCYGFSAFITVKDSTARNIKGWHIIWMIIGKHSLVGAFSENQRETDIAFHNEFVDLTTCYDDFIYIPLSFVLSKNCIILFSTLYSANNPPEQNFKLTRWSKDVLELKITKLNMDQTQLSPFYLNICAVYPREKMTFKVDFGDKLVAHNILGHNLDANNYDQLIDFNCFKNIFLNCLNAELPVKHIEYLCTSNFGYWTIATSETDNSQLAIKHIIKRRLSGLIQSYDTVIPLEAYFMQEINHKNLVKYINTLETETTFLLITELDCSIRSTNWKTLHHHLKHKGALSEHQAKNIFKQVIECVSFIYKHGFYNIIINDRNILIAESQVKLFNLEHLMSDEFNNDLVYDIQYEDDYSISFASPEMISGHDYNPECSDLWCLGILLFTMIHADVPFKKPFDIIARNLVLEKEVSKECSDILHRLLAKKPHLRGSFKYLLKDPWIGINASSKRIVLNNSIENVDKGIIDENTSSDEIVQELDELIKESQNDIRSFPLQWIPSNSLSDIKSIGKGGFGSVFSATWINPSIITYTSNKHPFYWQSTLTKVALKEYLNINEDDGFKNLLREVKIF</sequence>
<organism evidence="4 5">
    <name type="scientific">Gigaspora margarita</name>
    <dbReference type="NCBI Taxonomy" id="4874"/>
    <lineage>
        <taxon>Eukaryota</taxon>
        <taxon>Fungi</taxon>
        <taxon>Fungi incertae sedis</taxon>
        <taxon>Mucoromycota</taxon>
        <taxon>Glomeromycotina</taxon>
        <taxon>Glomeromycetes</taxon>
        <taxon>Diversisporales</taxon>
        <taxon>Gigasporaceae</taxon>
        <taxon>Gigaspora</taxon>
    </lineage>
</organism>
<accession>A0A8H4B4U6</accession>
<reference evidence="4 5" key="1">
    <citation type="journal article" date="2019" name="Environ. Microbiol.">
        <title>At the nexus of three kingdoms: the genome of the mycorrhizal fungus Gigaspora margarita provides insights into plant, endobacterial and fungal interactions.</title>
        <authorList>
            <person name="Venice F."/>
            <person name="Ghignone S."/>
            <person name="Salvioli di Fossalunga A."/>
            <person name="Amselem J."/>
            <person name="Novero M."/>
            <person name="Xianan X."/>
            <person name="Sedzielewska Toro K."/>
            <person name="Morin E."/>
            <person name="Lipzen A."/>
            <person name="Grigoriev I.V."/>
            <person name="Henrissat B."/>
            <person name="Martin F.M."/>
            <person name="Bonfante P."/>
        </authorList>
    </citation>
    <scope>NUCLEOTIDE SEQUENCE [LARGE SCALE GENOMIC DNA]</scope>
    <source>
        <strain evidence="4 5">BEG34</strain>
    </source>
</reference>
<comment type="caution">
    <text evidence="4">The sequence shown here is derived from an EMBL/GenBank/DDBJ whole genome shotgun (WGS) entry which is preliminary data.</text>
</comment>
<dbReference type="OrthoDB" id="2338404at2759"/>
<dbReference type="GO" id="GO:0035556">
    <property type="term" value="P:intracellular signal transduction"/>
    <property type="evidence" value="ECO:0007669"/>
    <property type="project" value="TreeGrafter"/>
</dbReference>
<dbReference type="GO" id="GO:0045719">
    <property type="term" value="P:negative regulation of glycogen biosynthetic process"/>
    <property type="evidence" value="ECO:0007669"/>
    <property type="project" value="TreeGrafter"/>
</dbReference>
<dbReference type="GO" id="GO:0004674">
    <property type="term" value="F:protein serine/threonine kinase activity"/>
    <property type="evidence" value="ECO:0007669"/>
    <property type="project" value="UniProtKB-KW"/>
</dbReference>
<dbReference type="PROSITE" id="PS50011">
    <property type="entry name" value="PROTEIN_KINASE_DOM"/>
    <property type="match status" value="2"/>
</dbReference>
<keyword evidence="4" id="KW-0723">Serine/threonine-protein kinase</keyword>
<keyword evidence="4" id="KW-0418">Kinase</keyword>
<evidence type="ECO:0000313" key="5">
    <source>
        <dbReference type="Proteomes" id="UP000439903"/>
    </source>
</evidence>
<evidence type="ECO:0000259" key="3">
    <source>
        <dbReference type="PROSITE" id="PS50011"/>
    </source>
</evidence>
<dbReference type="Proteomes" id="UP000439903">
    <property type="component" value="Unassembled WGS sequence"/>
</dbReference>
<dbReference type="GO" id="GO:0005829">
    <property type="term" value="C:cytosol"/>
    <property type="evidence" value="ECO:0007669"/>
    <property type="project" value="TreeGrafter"/>
</dbReference>
<dbReference type="Gene3D" id="3.30.200.20">
    <property type="entry name" value="Phosphorylase Kinase, domain 1"/>
    <property type="match status" value="1"/>
</dbReference>
<name>A0A8H4B4U6_GIGMA</name>
<feature type="domain" description="Protein kinase" evidence="3">
    <location>
        <begin position="831"/>
        <end position="1089"/>
    </location>
</feature>
<keyword evidence="2" id="KW-0067">ATP-binding</keyword>
<dbReference type="InterPro" id="IPR011009">
    <property type="entry name" value="Kinase-like_dom_sf"/>
</dbReference>
<protein>
    <submittedName>
        <fullName evidence="4">Serine/threonine protein kinase</fullName>
    </submittedName>
</protein>
<dbReference type="SMART" id="SM00220">
    <property type="entry name" value="S_TKc"/>
    <property type="match status" value="1"/>
</dbReference>
<keyword evidence="5" id="KW-1185">Reference proteome</keyword>
<dbReference type="EMBL" id="WTPW01000015">
    <property type="protein sequence ID" value="KAF0559883.1"/>
    <property type="molecule type" value="Genomic_DNA"/>
</dbReference>
<keyword evidence="4" id="KW-0808">Transferase</keyword>
<dbReference type="PANTHER" id="PTHR24346:SF51">
    <property type="entry name" value="PAS DOMAIN-CONTAINING SERINE_THREONINE-PROTEIN KINASE"/>
    <property type="match status" value="1"/>
</dbReference>
<keyword evidence="1" id="KW-0547">Nucleotide-binding</keyword>